<evidence type="ECO:0000313" key="1">
    <source>
        <dbReference type="EMBL" id="KAJ3480744.1"/>
    </source>
</evidence>
<reference evidence="1" key="1">
    <citation type="submission" date="2022-07" db="EMBL/GenBank/DDBJ databases">
        <title>Genome Sequence of Physisporinus lineatus.</title>
        <authorList>
            <person name="Buettner E."/>
        </authorList>
    </citation>
    <scope>NUCLEOTIDE SEQUENCE</scope>
    <source>
        <strain evidence="1">VT162</strain>
    </source>
</reference>
<dbReference type="GO" id="GO:0005634">
    <property type="term" value="C:nucleus"/>
    <property type="evidence" value="ECO:0007669"/>
    <property type="project" value="TreeGrafter"/>
</dbReference>
<accession>A0AAD5UXW2</accession>
<dbReference type="Proteomes" id="UP001212997">
    <property type="component" value="Unassembled WGS sequence"/>
</dbReference>
<evidence type="ECO:0008006" key="3">
    <source>
        <dbReference type="Google" id="ProtNLM"/>
    </source>
</evidence>
<keyword evidence="2" id="KW-1185">Reference proteome</keyword>
<dbReference type="InterPro" id="IPR050869">
    <property type="entry name" value="H3K4_H4K5_MeTrfase"/>
</dbReference>
<dbReference type="EMBL" id="JANAWD010000358">
    <property type="protein sequence ID" value="KAJ3480744.1"/>
    <property type="molecule type" value="Genomic_DNA"/>
</dbReference>
<dbReference type="AlphaFoldDB" id="A0AAD5UXW2"/>
<name>A0AAD5UXW2_9APHY</name>
<gene>
    <name evidence="1" type="ORF">NLI96_g8139</name>
</gene>
<protein>
    <recommendedName>
        <fullName evidence="3">SET domain-containing protein</fullName>
    </recommendedName>
</protein>
<dbReference type="Gene3D" id="2.170.270.10">
    <property type="entry name" value="SET domain"/>
    <property type="match status" value="1"/>
</dbReference>
<dbReference type="InterPro" id="IPR046341">
    <property type="entry name" value="SET_dom_sf"/>
</dbReference>
<dbReference type="PANTHER" id="PTHR12197">
    <property type="entry name" value="HISTONE-LYSINE N-METHYLTRANSFERASE SMYD"/>
    <property type="match status" value="1"/>
</dbReference>
<organism evidence="1 2">
    <name type="scientific">Meripilus lineatus</name>
    <dbReference type="NCBI Taxonomy" id="2056292"/>
    <lineage>
        <taxon>Eukaryota</taxon>
        <taxon>Fungi</taxon>
        <taxon>Dikarya</taxon>
        <taxon>Basidiomycota</taxon>
        <taxon>Agaricomycotina</taxon>
        <taxon>Agaricomycetes</taxon>
        <taxon>Polyporales</taxon>
        <taxon>Meripilaceae</taxon>
        <taxon>Meripilus</taxon>
    </lineage>
</organism>
<proteinExistence type="predicted"/>
<evidence type="ECO:0000313" key="2">
    <source>
        <dbReference type="Proteomes" id="UP001212997"/>
    </source>
</evidence>
<dbReference type="PANTHER" id="PTHR12197:SF251">
    <property type="entry name" value="EG:BACR7C10.4 PROTEIN"/>
    <property type="match status" value="1"/>
</dbReference>
<comment type="caution">
    <text evidence="1">The sequence shown here is derived from an EMBL/GenBank/DDBJ whole genome shotgun (WGS) entry which is preliminary data.</text>
</comment>
<sequence>MEVVAIRPINQGEELTIPYLDIALPYETRTIALQSNYGFRCECTLCQSCEKIYPVPDLPKDPKKLELLEASLRNLTLDRSQNSVSLKEGHFDIPTMPPELYPLLHSSYLPTLSEAFSKASHGTSYDIALSKGLTLLALYILIYPSNFPLIGLHALELCKVSWNAATAASYQNRESRGFEELAQSYVKLARDVSEIYGVEGDPPGSIESIRGMRLEIEGVFDGGGQSYHDEIREMTEMMRRFGP</sequence>
<dbReference type="SUPFAM" id="SSF82199">
    <property type="entry name" value="SET domain"/>
    <property type="match status" value="1"/>
</dbReference>